<dbReference type="STRING" id="1802074.A3J15_03650"/>
<dbReference type="InterPro" id="IPR005754">
    <property type="entry name" value="Sortase"/>
</dbReference>
<keyword evidence="2" id="KW-0472">Membrane</keyword>
<protein>
    <recommendedName>
        <fullName evidence="5">Sortase</fullName>
    </recommendedName>
</protein>
<evidence type="ECO:0008006" key="5">
    <source>
        <dbReference type="Google" id="ProtNLM"/>
    </source>
</evidence>
<dbReference type="CDD" id="cd00004">
    <property type="entry name" value="Sortase"/>
    <property type="match status" value="1"/>
</dbReference>
<gene>
    <name evidence="3" type="ORF">A3J15_03650</name>
</gene>
<evidence type="ECO:0000256" key="2">
    <source>
        <dbReference type="SAM" id="Phobius"/>
    </source>
</evidence>
<name>A0A1F7JJV2_9BACT</name>
<dbReference type="Proteomes" id="UP000176376">
    <property type="component" value="Unassembled WGS sequence"/>
</dbReference>
<dbReference type="Gene3D" id="2.40.260.10">
    <property type="entry name" value="Sortase"/>
    <property type="match status" value="1"/>
</dbReference>
<accession>A0A1F7JJV2</accession>
<evidence type="ECO:0000256" key="1">
    <source>
        <dbReference type="ARBA" id="ARBA00022801"/>
    </source>
</evidence>
<organism evidence="3 4">
    <name type="scientific">Candidatus Roizmanbacteria bacterium RIFCSPLOWO2_02_FULL_38_10</name>
    <dbReference type="NCBI Taxonomy" id="1802074"/>
    <lineage>
        <taxon>Bacteria</taxon>
        <taxon>Candidatus Roizmaniibacteriota</taxon>
    </lineage>
</organism>
<dbReference type="Pfam" id="PF04203">
    <property type="entry name" value="Sortase"/>
    <property type="match status" value="1"/>
</dbReference>
<proteinExistence type="predicted"/>
<dbReference type="EMBL" id="MGAY01000050">
    <property type="protein sequence ID" value="OGK55891.1"/>
    <property type="molecule type" value="Genomic_DNA"/>
</dbReference>
<feature type="transmembrane region" description="Helical" evidence="2">
    <location>
        <begin position="7"/>
        <end position="27"/>
    </location>
</feature>
<reference evidence="3 4" key="1">
    <citation type="journal article" date="2016" name="Nat. Commun.">
        <title>Thousands of microbial genomes shed light on interconnected biogeochemical processes in an aquifer system.</title>
        <authorList>
            <person name="Anantharaman K."/>
            <person name="Brown C.T."/>
            <person name="Hug L.A."/>
            <person name="Sharon I."/>
            <person name="Castelle C.J."/>
            <person name="Probst A.J."/>
            <person name="Thomas B.C."/>
            <person name="Singh A."/>
            <person name="Wilkins M.J."/>
            <person name="Karaoz U."/>
            <person name="Brodie E.L."/>
            <person name="Williams K.H."/>
            <person name="Hubbard S.S."/>
            <person name="Banfield J.F."/>
        </authorList>
    </citation>
    <scope>NUCLEOTIDE SEQUENCE [LARGE SCALE GENOMIC DNA]</scope>
</reference>
<keyword evidence="2" id="KW-0812">Transmembrane</keyword>
<dbReference type="AlphaFoldDB" id="A0A1F7JJV2"/>
<sequence length="180" mass="20575">MQISTRALTSILIINTILLLTVGLQLIESTKQNQNSLFKPFSSRLDFPQSLFIPKLKINKSIIPGGYDFQQKTWNISTNYVHFAVLSAMPSSKHGNTVIYAHNSRDLFSRINQFSTQDRVILKTKNGKEFIYEYLSQKDVIPTDISVFTNDGLPQLVLLTCTGENNSLRRLVYFRLLNEI</sequence>
<keyword evidence="1" id="KW-0378">Hydrolase</keyword>
<comment type="caution">
    <text evidence="3">The sequence shown here is derived from an EMBL/GenBank/DDBJ whole genome shotgun (WGS) entry which is preliminary data.</text>
</comment>
<dbReference type="InterPro" id="IPR023365">
    <property type="entry name" value="Sortase_dom-sf"/>
</dbReference>
<dbReference type="SUPFAM" id="SSF63817">
    <property type="entry name" value="Sortase"/>
    <property type="match status" value="1"/>
</dbReference>
<keyword evidence="2" id="KW-1133">Transmembrane helix</keyword>
<evidence type="ECO:0000313" key="3">
    <source>
        <dbReference type="EMBL" id="OGK55891.1"/>
    </source>
</evidence>
<evidence type="ECO:0000313" key="4">
    <source>
        <dbReference type="Proteomes" id="UP000176376"/>
    </source>
</evidence>
<dbReference type="GO" id="GO:0016787">
    <property type="term" value="F:hydrolase activity"/>
    <property type="evidence" value="ECO:0007669"/>
    <property type="project" value="UniProtKB-KW"/>
</dbReference>